<accession>A0A2U1ZSS1</accession>
<feature type="compositionally biased region" description="Acidic residues" evidence="8">
    <location>
        <begin position="41"/>
        <end position="55"/>
    </location>
</feature>
<evidence type="ECO:0000256" key="4">
    <source>
        <dbReference type="ARBA" id="ARBA00022692"/>
    </source>
</evidence>
<reference evidence="11 12" key="1">
    <citation type="submission" date="2018-03" db="EMBL/GenBank/DDBJ databases">
        <title>Genome assembly of novel Miniimonas species PCH200.</title>
        <authorList>
            <person name="Thakur V."/>
            <person name="Kumar V."/>
            <person name="Singh D."/>
        </authorList>
    </citation>
    <scope>NUCLEOTIDE SEQUENCE [LARGE SCALE GENOMIC DNA]</scope>
    <source>
        <strain evidence="11 12">PCH200</strain>
    </source>
</reference>
<dbReference type="EMBL" id="PYHR01000002">
    <property type="protein sequence ID" value="PWD50026.1"/>
    <property type="molecule type" value="Genomic_DNA"/>
</dbReference>
<dbReference type="Gene3D" id="3.10.20.310">
    <property type="entry name" value="membrane protein fhac"/>
    <property type="match status" value="1"/>
</dbReference>
<dbReference type="GO" id="GO:0051301">
    <property type="term" value="P:cell division"/>
    <property type="evidence" value="ECO:0007669"/>
    <property type="project" value="UniProtKB-KW"/>
</dbReference>
<feature type="compositionally biased region" description="Basic and acidic residues" evidence="8">
    <location>
        <begin position="17"/>
        <end position="40"/>
    </location>
</feature>
<proteinExistence type="predicted"/>
<evidence type="ECO:0000256" key="9">
    <source>
        <dbReference type="SAM" id="Phobius"/>
    </source>
</evidence>
<feature type="domain" description="POTRA" evidence="10">
    <location>
        <begin position="124"/>
        <end position="193"/>
    </location>
</feature>
<gene>
    <name evidence="11" type="ORF">C8046_04390</name>
</gene>
<evidence type="ECO:0000256" key="7">
    <source>
        <dbReference type="ARBA" id="ARBA00023306"/>
    </source>
</evidence>
<dbReference type="InterPro" id="IPR013685">
    <property type="entry name" value="POTRA_FtsQ_type"/>
</dbReference>
<dbReference type="GO" id="GO:0005886">
    <property type="term" value="C:plasma membrane"/>
    <property type="evidence" value="ECO:0007669"/>
    <property type="project" value="TreeGrafter"/>
</dbReference>
<evidence type="ECO:0000256" key="5">
    <source>
        <dbReference type="ARBA" id="ARBA00022989"/>
    </source>
</evidence>
<feature type="region of interest" description="Disordered" evidence="8">
    <location>
        <begin position="1"/>
        <end position="55"/>
    </location>
</feature>
<evidence type="ECO:0000259" key="10">
    <source>
        <dbReference type="PROSITE" id="PS51779"/>
    </source>
</evidence>
<keyword evidence="4 9" id="KW-0812">Transmembrane</keyword>
<dbReference type="InterPro" id="IPR050487">
    <property type="entry name" value="FtsQ_DivIB"/>
</dbReference>
<keyword evidence="6 9" id="KW-0472">Membrane</keyword>
<dbReference type="PANTHER" id="PTHR37820:SF1">
    <property type="entry name" value="CELL DIVISION PROTEIN FTSQ"/>
    <property type="match status" value="1"/>
</dbReference>
<keyword evidence="5 9" id="KW-1133">Transmembrane helix</keyword>
<dbReference type="PANTHER" id="PTHR37820">
    <property type="entry name" value="CELL DIVISION PROTEIN DIVIB"/>
    <property type="match status" value="1"/>
</dbReference>
<dbReference type="AlphaFoldDB" id="A0A2U1ZSS1"/>
<dbReference type="PROSITE" id="PS51779">
    <property type="entry name" value="POTRA"/>
    <property type="match status" value="1"/>
</dbReference>
<dbReference type="Pfam" id="PF08478">
    <property type="entry name" value="POTRA_1"/>
    <property type="match status" value="1"/>
</dbReference>
<dbReference type="Pfam" id="PF03799">
    <property type="entry name" value="FtsQ_DivIB_C"/>
    <property type="match status" value="1"/>
</dbReference>
<evidence type="ECO:0000256" key="6">
    <source>
        <dbReference type="ARBA" id="ARBA00023136"/>
    </source>
</evidence>
<keyword evidence="2" id="KW-1003">Cell membrane</keyword>
<keyword evidence="7" id="KW-0131">Cell cycle</keyword>
<dbReference type="Proteomes" id="UP000245166">
    <property type="component" value="Unassembled WGS sequence"/>
</dbReference>
<organism evidence="11 12">
    <name type="scientific">Serinibacter arcticus</name>
    <dbReference type="NCBI Taxonomy" id="1655435"/>
    <lineage>
        <taxon>Bacteria</taxon>
        <taxon>Bacillati</taxon>
        <taxon>Actinomycetota</taxon>
        <taxon>Actinomycetes</taxon>
        <taxon>Micrococcales</taxon>
        <taxon>Beutenbergiaceae</taxon>
        <taxon>Serinibacter</taxon>
    </lineage>
</organism>
<sequence>MRPPAAPRRPASTGGRRATEGRADVVVRPEAAPTRDRGDDLVLEDDDLDWDGADASDDRAGSVVAIGGGGEPAAAPVRSLEGAYAARDRARRRVLKVRLGIGAAVLAAVALLGWAALLSPLLALDTAEVTVTGAGPYVDPAAVVAAAAAQEGTSLLRVDTAALRDQVEQMPGVVEVSIARDLPRGLTVTVTPREPVAVVALDAAQVQLVGSDGVVIAVVAPEAVPAGLPTLAVELGTEDAGDALTEVLSVLAVVPPELRAQIAEAGATGPRSVRLVLVDGAEVAWGSARESGLKAAVLSTLLQVGAAYYDVSEPTTPITR</sequence>
<evidence type="ECO:0000313" key="12">
    <source>
        <dbReference type="Proteomes" id="UP000245166"/>
    </source>
</evidence>
<evidence type="ECO:0000313" key="11">
    <source>
        <dbReference type="EMBL" id="PWD50026.1"/>
    </source>
</evidence>
<evidence type="ECO:0000256" key="8">
    <source>
        <dbReference type="SAM" id="MobiDB-lite"/>
    </source>
</evidence>
<keyword evidence="3" id="KW-0132">Cell division</keyword>
<dbReference type="RefSeq" id="WP_109228410.1">
    <property type="nucleotide sequence ID" value="NZ_PYHR01000002.1"/>
</dbReference>
<evidence type="ECO:0000256" key="3">
    <source>
        <dbReference type="ARBA" id="ARBA00022618"/>
    </source>
</evidence>
<evidence type="ECO:0000256" key="1">
    <source>
        <dbReference type="ARBA" id="ARBA00004370"/>
    </source>
</evidence>
<dbReference type="InterPro" id="IPR034746">
    <property type="entry name" value="POTRA"/>
</dbReference>
<comment type="caution">
    <text evidence="11">The sequence shown here is derived from an EMBL/GenBank/DDBJ whole genome shotgun (WGS) entry which is preliminary data.</text>
</comment>
<dbReference type="OrthoDB" id="4793367at2"/>
<evidence type="ECO:0000256" key="2">
    <source>
        <dbReference type="ARBA" id="ARBA00022475"/>
    </source>
</evidence>
<dbReference type="InterPro" id="IPR005548">
    <property type="entry name" value="Cell_div_FtsQ/DivIB_C"/>
</dbReference>
<name>A0A2U1ZSS1_9MICO</name>
<keyword evidence="12" id="KW-1185">Reference proteome</keyword>
<protein>
    <submittedName>
        <fullName evidence="11">Peptidase S9</fullName>
    </submittedName>
</protein>
<comment type="subcellular location">
    <subcellularLocation>
        <location evidence="1">Membrane</location>
    </subcellularLocation>
</comment>
<feature type="transmembrane region" description="Helical" evidence="9">
    <location>
        <begin position="97"/>
        <end position="117"/>
    </location>
</feature>